<sequence length="345" mass="36401">MRGMNDLMNLKDSKKMIQESTRKHEVLYGVVDIGGTKIIAGIASDDALLATKRISTDALKGPDDITKRIAATLTELKEELNLSGSTLSGIGVSVPGPLNTKEGIVHFTGNLKWVNYPVAERLRAECGGISVHIDDDGNCAGLGEAWYGAGRGMKQMVYITVSTGIGGAVIIDGQVYRGHQDLAGEIGHMTIIPNGPLCSCGNYGCLEAIASGTAIGLQGKQLLLQGKSDIVASLSNGRMDEVSAETVFLAAEQGDSACQTIIRNAGTYLGIAAANLAHVLNPEAIIFGGGVMQQSAVLFPIIASEMNRHLFKIQQDRIQVKAAELGDKSGLWGAKRLIASLTKKI</sequence>
<dbReference type="InterPro" id="IPR043129">
    <property type="entry name" value="ATPase_NBD"/>
</dbReference>
<evidence type="ECO:0000313" key="3">
    <source>
        <dbReference type="Proteomes" id="UP000325218"/>
    </source>
</evidence>
<organism evidence="2 3">
    <name type="scientific">Paenibacillus faecis</name>
    <dbReference type="NCBI Taxonomy" id="862114"/>
    <lineage>
        <taxon>Bacteria</taxon>
        <taxon>Bacillati</taxon>
        <taxon>Bacillota</taxon>
        <taxon>Bacilli</taxon>
        <taxon>Bacillales</taxon>
        <taxon>Paenibacillaceae</taxon>
        <taxon>Paenibacillus</taxon>
    </lineage>
</organism>
<dbReference type="PANTHER" id="PTHR18964">
    <property type="entry name" value="ROK (REPRESSOR, ORF, KINASE) FAMILY"/>
    <property type="match status" value="1"/>
</dbReference>
<dbReference type="Proteomes" id="UP000325218">
    <property type="component" value="Unassembled WGS sequence"/>
</dbReference>
<comment type="caution">
    <text evidence="2">The sequence shown here is derived from an EMBL/GenBank/DDBJ whole genome shotgun (WGS) entry which is preliminary data.</text>
</comment>
<dbReference type="Gene3D" id="3.30.420.40">
    <property type="match status" value="2"/>
</dbReference>
<evidence type="ECO:0000313" key="2">
    <source>
        <dbReference type="EMBL" id="TYA14232.1"/>
    </source>
</evidence>
<proteinExistence type="inferred from homology"/>
<dbReference type="EMBL" id="VSDO01000001">
    <property type="protein sequence ID" value="TYA14232.1"/>
    <property type="molecule type" value="Genomic_DNA"/>
</dbReference>
<name>A0A5D0CWD7_9BACL</name>
<dbReference type="InterPro" id="IPR000600">
    <property type="entry name" value="ROK"/>
</dbReference>
<dbReference type="PROSITE" id="PS01125">
    <property type="entry name" value="ROK"/>
    <property type="match status" value="1"/>
</dbReference>
<reference evidence="2 3" key="1">
    <citation type="submission" date="2019-08" db="EMBL/GenBank/DDBJ databases">
        <title>Genome sequencing of Paenibacillus faecis DSM 23593(T).</title>
        <authorList>
            <person name="Kook J.-K."/>
            <person name="Park S.-N."/>
            <person name="Lim Y.K."/>
        </authorList>
    </citation>
    <scope>NUCLEOTIDE SEQUENCE [LARGE SCALE GENOMIC DNA]</scope>
    <source>
        <strain evidence="2 3">DSM 23593</strain>
    </source>
</reference>
<dbReference type="SUPFAM" id="SSF53067">
    <property type="entry name" value="Actin-like ATPase domain"/>
    <property type="match status" value="1"/>
</dbReference>
<keyword evidence="3" id="KW-1185">Reference proteome</keyword>
<dbReference type="Pfam" id="PF00480">
    <property type="entry name" value="ROK"/>
    <property type="match status" value="1"/>
</dbReference>
<comment type="similarity">
    <text evidence="1">Belongs to the ROK (NagC/XylR) family.</text>
</comment>
<dbReference type="OrthoDB" id="9810372at2"/>
<dbReference type="InterPro" id="IPR049874">
    <property type="entry name" value="ROK_cs"/>
</dbReference>
<accession>A0A5D0CWD7</accession>
<gene>
    <name evidence="2" type="ORF">FRY98_00660</name>
</gene>
<protein>
    <submittedName>
        <fullName evidence="2">ROK family protein</fullName>
    </submittedName>
</protein>
<dbReference type="PANTHER" id="PTHR18964:SF149">
    <property type="entry name" value="BIFUNCTIONAL UDP-N-ACETYLGLUCOSAMINE 2-EPIMERASE_N-ACETYLMANNOSAMINE KINASE"/>
    <property type="match status" value="1"/>
</dbReference>
<dbReference type="AlphaFoldDB" id="A0A5D0CWD7"/>
<evidence type="ECO:0000256" key="1">
    <source>
        <dbReference type="ARBA" id="ARBA00006479"/>
    </source>
</evidence>